<evidence type="ECO:0000313" key="1">
    <source>
        <dbReference type="EMBL" id="GBP10104.1"/>
    </source>
</evidence>
<accession>A0A4C1T7J1</accession>
<proteinExistence type="predicted"/>
<comment type="caution">
    <text evidence="1">The sequence shown here is derived from an EMBL/GenBank/DDBJ whole genome shotgun (WGS) entry which is preliminary data.</text>
</comment>
<dbReference type="EMBL" id="BGZK01000039">
    <property type="protein sequence ID" value="GBP10104.1"/>
    <property type="molecule type" value="Genomic_DNA"/>
</dbReference>
<gene>
    <name evidence="1" type="ORF">EVAR_77527_1</name>
</gene>
<reference evidence="1 2" key="1">
    <citation type="journal article" date="2019" name="Commun. Biol.">
        <title>The bagworm genome reveals a unique fibroin gene that provides high tensile strength.</title>
        <authorList>
            <person name="Kono N."/>
            <person name="Nakamura H."/>
            <person name="Ohtoshi R."/>
            <person name="Tomita M."/>
            <person name="Numata K."/>
            <person name="Arakawa K."/>
        </authorList>
    </citation>
    <scope>NUCLEOTIDE SEQUENCE [LARGE SCALE GENOMIC DNA]</scope>
</reference>
<dbReference type="Proteomes" id="UP000299102">
    <property type="component" value="Unassembled WGS sequence"/>
</dbReference>
<sequence length="351" mass="39331">MSWQHPRNINFQTGFVAEEQIRRSASGFIPRVTTYSKQAFNKPPFMNYVTCLRGAGGQWNVPMRAKGSKQEIVNEIHRKGGAGTSYLRKQSNLDIKDSLEPERKKAKHRSEPRSRWTDDLVIYSCRDFLLSRCYLRSIIARHLRVRRGAPTPIPPTKTVAITRHSLGKTEVRKGNHFSRLSRPFAAADGRARQVRLATRAGPARNVGPRAPRSLRRPEYFMKNGKTGTREGELWSPVDTHEFRLRCAHTFTTSYTPVTSDAGGSATSVFGERDVGHKRLNQRGEKMDSPRTSGNASVELCAVAVSLLLGRIGRRSGREIARSALSLARSAQAERDNESCFVVLAAGVHRYC</sequence>
<protein>
    <submittedName>
        <fullName evidence="1">Uncharacterized protein</fullName>
    </submittedName>
</protein>
<dbReference type="AlphaFoldDB" id="A0A4C1T7J1"/>
<evidence type="ECO:0000313" key="2">
    <source>
        <dbReference type="Proteomes" id="UP000299102"/>
    </source>
</evidence>
<name>A0A4C1T7J1_EUMVA</name>
<organism evidence="1 2">
    <name type="scientific">Eumeta variegata</name>
    <name type="common">Bagworm moth</name>
    <name type="synonym">Eumeta japonica</name>
    <dbReference type="NCBI Taxonomy" id="151549"/>
    <lineage>
        <taxon>Eukaryota</taxon>
        <taxon>Metazoa</taxon>
        <taxon>Ecdysozoa</taxon>
        <taxon>Arthropoda</taxon>
        <taxon>Hexapoda</taxon>
        <taxon>Insecta</taxon>
        <taxon>Pterygota</taxon>
        <taxon>Neoptera</taxon>
        <taxon>Endopterygota</taxon>
        <taxon>Lepidoptera</taxon>
        <taxon>Glossata</taxon>
        <taxon>Ditrysia</taxon>
        <taxon>Tineoidea</taxon>
        <taxon>Psychidae</taxon>
        <taxon>Oiketicinae</taxon>
        <taxon>Eumeta</taxon>
    </lineage>
</organism>
<keyword evidence="2" id="KW-1185">Reference proteome</keyword>